<protein>
    <submittedName>
        <fullName evidence="1">Uncharacterized protein</fullName>
    </submittedName>
</protein>
<accession>A0ABT0N7A0</accession>
<proteinExistence type="predicted"/>
<organism evidence="1 2">
    <name type="scientific">Shewanella corallii</name>
    <dbReference type="NCBI Taxonomy" id="560080"/>
    <lineage>
        <taxon>Bacteria</taxon>
        <taxon>Pseudomonadati</taxon>
        <taxon>Pseudomonadota</taxon>
        <taxon>Gammaproteobacteria</taxon>
        <taxon>Alteromonadales</taxon>
        <taxon>Shewanellaceae</taxon>
        <taxon>Shewanella</taxon>
    </lineage>
</organism>
<dbReference type="Proteomes" id="UP001202831">
    <property type="component" value="Unassembled WGS sequence"/>
</dbReference>
<dbReference type="EMBL" id="JAKIKT010000003">
    <property type="protein sequence ID" value="MCL2914250.1"/>
    <property type="molecule type" value="Genomic_DNA"/>
</dbReference>
<keyword evidence="2" id="KW-1185">Reference proteome</keyword>
<evidence type="ECO:0000313" key="1">
    <source>
        <dbReference type="EMBL" id="MCL2914250.1"/>
    </source>
</evidence>
<name>A0ABT0N7A0_9GAMM</name>
<sequence length="77" mass="8758">MDFTQINKDSARSFNEQKNLIKRMGKGQRVSCPECGQSLQLRVPGKQQAAEENKSGEQKYGIYCPKKCTDIELEFEA</sequence>
<dbReference type="RefSeq" id="WP_248935701.1">
    <property type="nucleotide sequence ID" value="NZ_JAKIKT010000003.1"/>
</dbReference>
<reference evidence="1 2" key="1">
    <citation type="submission" date="2022-01" db="EMBL/GenBank/DDBJ databases">
        <title>Whole genome-based taxonomy of the Shewanellaceae.</title>
        <authorList>
            <person name="Martin-Rodriguez A.J."/>
        </authorList>
    </citation>
    <scope>NUCLEOTIDE SEQUENCE [LARGE SCALE GENOMIC DNA]</scope>
    <source>
        <strain evidence="1 2">DSM 21332</strain>
    </source>
</reference>
<comment type="caution">
    <text evidence="1">The sequence shown here is derived from an EMBL/GenBank/DDBJ whole genome shotgun (WGS) entry which is preliminary data.</text>
</comment>
<evidence type="ECO:0000313" key="2">
    <source>
        <dbReference type="Proteomes" id="UP001202831"/>
    </source>
</evidence>
<gene>
    <name evidence="1" type="ORF">L2725_10770</name>
</gene>